<reference evidence="1" key="2">
    <citation type="journal article" date="2014" name="ISME J.">
        <title>Microbial stratification in low pH oxic and suboxic macroscopic growths along an acid mine drainage.</title>
        <authorList>
            <person name="Mendez-Garcia C."/>
            <person name="Mesa V."/>
            <person name="Sprenger R.R."/>
            <person name="Richter M."/>
            <person name="Diez M.S."/>
            <person name="Solano J."/>
            <person name="Bargiela R."/>
            <person name="Golyshina O.V."/>
            <person name="Manteca A."/>
            <person name="Ramos J.L."/>
            <person name="Gallego J.R."/>
            <person name="Llorente I."/>
            <person name="Martins Dos Santos V.A."/>
            <person name="Jensen O.N."/>
            <person name="Pelaez A.I."/>
            <person name="Sanchez J."/>
            <person name="Ferrer M."/>
        </authorList>
    </citation>
    <scope>NUCLEOTIDE SEQUENCE</scope>
</reference>
<gene>
    <name evidence="1" type="ORF">B1B_14630</name>
</gene>
<feature type="non-terminal residue" evidence="1">
    <location>
        <position position="176"/>
    </location>
</feature>
<comment type="caution">
    <text evidence="1">The sequence shown here is derived from an EMBL/GenBank/DDBJ whole genome shotgun (WGS) entry which is preliminary data.</text>
</comment>
<dbReference type="AlphaFoldDB" id="T1AH63"/>
<name>T1AH63_9ZZZZ</name>
<sequence>MLELPLRVNPHESRALAVRFEAGRQLYHAVLGEALRRLDLMQQSRAWAAARKMPQGAPGSPEQKNRAAGFSRIAKTIGFTDYAMQAFATKCKNACWIGDHLDAHTTQKIGTRAFQAAQRYSFRTSGRPSWVRLRIPGSRVSQEGRVQLVDSKGALADVELLVERFRLSGAATPEAL</sequence>
<protein>
    <submittedName>
        <fullName evidence="1">Transposase IS605 OrfB</fullName>
    </submittedName>
</protein>
<proteinExistence type="predicted"/>
<reference evidence="1" key="1">
    <citation type="submission" date="2013-08" db="EMBL/GenBank/DDBJ databases">
        <authorList>
            <person name="Mendez C."/>
            <person name="Richter M."/>
            <person name="Ferrer M."/>
            <person name="Sanchez J."/>
        </authorList>
    </citation>
    <scope>NUCLEOTIDE SEQUENCE</scope>
</reference>
<organism evidence="1">
    <name type="scientific">mine drainage metagenome</name>
    <dbReference type="NCBI Taxonomy" id="410659"/>
    <lineage>
        <taxon>unclassified sequences</taxon>
        <taxon>metagenomes</taxon>
        <taxon>ecological metagenomes</taxon>
    </lineage>
</organism>
<accession>T1AH63</accession>
<dbReference type="EMBL" id="AUZY01009707">
    <property type="protein sequence ID" value="EQD41260.1"/>
    <property type="molecule type" value="Genomic_DNA"/>
</dbReference>
<evidence type="ECO:0000313" key="1">
    <source>
        <dbReference type="EMBL" id="EQD41260.1"/>
    </source>
</evidence>